<reference evidence="1 2" key="1">
    <citation type="submission" date="2021-06" db="EMBL/GenBank/DDBJ databases">
        <title>Caerostris darwini draft genome.</title>
        <authorList>
            <person name="Kono N."/>
            <person name="Arakawa K."/>
        </authorList>
    </citation>
    <scope>NUCLEOTIDE SEQUENCE [LARGE SCALE GENOMIC DNA]</scope>
</reference>
<dbReference type="EMBL" id="BPLQ01012517">
    <property type="protein sequence ID" value="GIY66032.1"/>
    <property type="molecule type" value="Genomic_DNA"/>
</dbReference>
<name>A0AAV4V735_9ARAC</name>
<protein>
    <submittedName>
        <fullName evidence="1">Uncharacterized protein</fullName>
    </submittedName>
</protein>
<dbReference type="Proteomes" id="UP001054837">
    <property type="component" value="Unassembled WGS sequence"/>
</dbReference>
<accession>A0AAV4V735</accession>
<gene>
    <name evidence="1" type="ORF">CDAR_454371</name>
</gene>
<dbReference type="AlphaFoldDB" id="A0AAV4V735"/>
<evidence type="ECO:0000313" key="1">
    <source>
        <dbReference type="EMBL" id="GIY66032.1"/>
    </source>
</evidence>
<evidence type="ECO:0000313" key="2">
    <source>
        <dbReference type="Proteomes" id="UP001054837"/>
    </source>
</evidence>
<organism evidence="1 2">
    <name type="scientific">Caerostris darwini</name>
    <dbReference type="NCBI Taxonomy" id="1538125"/>
    <lineage>
        <taxon>Eukaryota</taxon>
        <taxon>Metazoa</taxon>
        <taxon>Ecdysozoa</taxon>
        <taxon>Arthropoda</taxon>
        <taxon>Chelicerata</taxon>
        <taxon>Arachnida</taxon>
        <taxon>Araneae</taxon>
        <taxon>Araneomorphae</taxon>
        <taxon>Entelegynae</taxon>
        <taxon>Araneoidea</taxon>
        <taxon>Araneidae</taxon>
        <taxon>Caerostris</taxon>
    </lineage>
</organism>
<proteinExistence type="predicted"/>
<sequence>MDFGFHDDVLSLVLNIGTVFVSESIRHFKSTSTSEGGQIIETKSVEQTVLETLDDNVLFETATDAEIILNTCNDNILFDHVSDLECTTLDNLCIETNDFLETTADEIIAINYNDNFLLDINKDIDFKIDHDSTLLETSVDDEKNTCDIYDNDLIDASVIITPKLNSDNNNDLYHDIGDAKPTLISGNKEVLLDVTELDNIMFNVGMLDAMDYKIQDQNVFLDHTPVQVTQSKISRKVENFKKFIRKFKIGKPKETTVQIRTVSSGRLKSKLGIPQSRKNGF</sequence>
<keyword evidence="2" id="KW-1185">Reference proteome</keyword>
<comment type="caution">
    <text evidence="1">The sequence shown here is derived from an EMBL/GenBank/DDBJ whole genome shotgun (WGS) entry which is preliminary data.</text>
</comment>